<dbReference type="InterPro" id="IPR000182">
    <property type="entry name" value="GNAT_dom"/>
</dbReference>
<name>A0A1W4X294_AGRPL</name>
<dbReference type="RefSeq" id="XP_018326518.1">
    <property type="nucleotide sequence ID" value="XM_018471016.1"/>
</dbReference>
<comment type="pathway">
    <text evidence="3">Aromatic compound metabolism; melatonin biosynthesis; melatonin from serotonin: step 1/2.</text>
</comment>
<dbReference type="Proteomes" id="UP000192223">
    <property type="component" value="Unplaced"/>
</dbReference>
<comment type="catalytic activity">
    <reaction evidence="8">
        <text>serotonin + (5Z,8Z,11Z,14Z)-eicosatetraenoyl-CoA = N-[(5Z,8Z,11Z,14Z)-eicosatetraenoyl]-serotonin + CoA + H(+)</text>
        <dbReference type="Rhea" id="RHEA:51396"/>
        <dbReference type="ChEBI" id="CHEBI:15378"/>
        <dbReference type="ChEBI" id="CHEBI:57287"/>
        <dbReference type="ChEBI" id="CHEBI:57368"/>
        <dbReference type="ChEBI" id="CHEBI:132255"/>
        <dbReference type="ChEBI" id="CHEBI:350546"/>
    </reaction>
    <physiologicalReaction direction="left-to-right" evidence="8">
        <dbReference type="Rhea" id="RHEA:51397"/>
    </physiologicalReaction>
</comment>
<comment type="catalytic activity">
    <reaction evidence="12">
        <text>dopamine + hexadecanoyl-CoA = N-hexadecanoyl-dopamine + CoA + H(+)</text>
        <dbReference type="Rhea" id="RHEA:51376"/>
        <dbReference type="ChEBI" id="CHEBI:15378"/>
        <dbReference type="ChEBI" id="CHEBI:57287"/>
        <dbReference type="ChEBI" id="CHEBI:57379"/>
        <dbReference type="ChEBI" id="CHEBI:59905"/>
        <dbReference type="ChEBI" id="CHEBI:134058"/>
    </reaction>
    <physiologicalReaction direction="left-to-right" evidence="12">
        <dbReference type="Rhea" id="RHEA:51377"/>
    </physiologicalReaction>
</comment>
<keyword evidence="1" id="KW-0808">Transferase</keyword>
<evidence type="ECO:0000256" key="1">
    <source>
        <dbReference type="ARBA" id="ARBA00022679"/>
    </source>
</evidence>
<dbReference type="Gene3D" id="3.40.630.30">
    <property type="match status" value="1"/>
</dbReference>
<dbReference type="FunFam" id="3.40.630.30:FF:000046">
    <property type="entry name" value="Dopamine N-acetyltransferase"/>
    <property type="match status" value="1"/>
</dbReference>
<keyword evidence="15" id="KW-1185">Reference proteome</keyword>
<dbReference type="GeneID" id="108737886"/>
<comment type="catalytic activity">
    <reaction evidence="13">
        <text>serotonin + acetyl-CoA = N-acetylserotonin + CoA + H(+)</text>
        <dbReference type="Rhea" id="RHEA:25217"/>
        <dbReference type="ChEBI" id="CHEBI:15378"/>
        <dbReference type="ChEBI" id="CHEBI:17697"/>
        <dbReference type="ChEBI" id="CHEBI:57287"/>
        <dbReference type="ChEBI" id="CHEBI:57288"/>
        <dbReference type="ChEBI" id="CHEBI:350546"/>
        <dbReference type="EC" id="2.3.1.87"/>
    </reaction>
    <physiologicalReaction direction="left-to-right" evidence="13">
        <dbReference type="Rhea" id="RHEA:25218"/>
    </physiologicalReaction>
</comment>
<comment type="similarity">
    <text evidence="4">Belongs to the acetyltransferase family. AANAT subfamily.</text>
</comment>
<sequence>MAIFGNVLPKFMCKSLNLQQTLLPVSRFISLFRKKSKEESHYLIHRPQPDEYCEILRLLWECYYPEEPTTLSLGLGHCHNPVMDEDSLRGLSEGLSLVARCKYTGDIVAGSVNRTACPWDAEEMERFSCSLTCPKLKSYTKFNAHLLKAPMLWERFCTDKIFEISQVFVKKEERQKGLGFKLIKSSKELGADCGFRVIRLDATSHYSAKICEKLDMRLIYTINYDDYVDIYGNPVIKPPPPHCACKVYIDLPHSMEQRKKKKKKRK</sequence>
<reference evidence="16" key="1">
    <citation type="submission" date="2025-08" db="UniProtKB">
        <authorList>
            <consortium name="RefSeq"/>
        </authorList>
    </citation>
    <scope>IDENTIFICATION</scope>
    <source>
        <tissue evidence="16">Entire body</tissue>
    </source>
</reference>
<organism evidence="15 16">
    <name type="scientific">Agrilus planipennis</name>
    <name type="common">Emerald ash borer</name>
    <name type="synonym">Agrilus marcopoli</name>
    <dbReference type="NCBI Taxonomy" id="224129"/>
    <lineage>
        <taxon>Eukaryota</taxon>
        <taxon>Metazoa</taxon>
        <taxon>Ecdysozoa</taxon>
        <taxon>Arthropoda</taxon>
        <taxon>Hexapoda</taxon>
        <taxon>Insecta</taxon>
        <taxon>Pterygota</taxon>
        <taxon>Neoptera</taxon>
        <taxon>Endopterygota</taxon>
        <taxon>Coleoptera</taxon>
        <taxon>Polyphaga</taxon>
        <taxon>Elateriformia</taxon>
        <taxon>Buprestoidea</taxon>
        <taxon>Buprestidae</taxon>
        <taxon>Agrilinae</taxon>
        <taxon>Agrilus</taxon>
    </lineage>
</organism>
<comment type="catalytic activity">
    <reaction evidence="11">
        <text>serotonin + hexadecanoyl-CoA = N-hexadecanoyl-serotonin + CoA + H(+)</text>
        <dbReference type="Rhea" id="RHEA:51384"/>
        <dbReference type="ChEBI" id="CHEBI:15378"/>
        <dbReference type="ChEBI" id="CHEBI:57287"/>
        <dbReference type="ChEBI" id="CHEBI:57379"/>
        <dbReference type="ChEBI" id="CHEBI:134059"/>
        <dbReference type="ChEBI" id="CHEBI:350546"/>
    </reaction>
    <physiologicalReaction direction="left-to-right" evidence="11">
        <dbReference type="Rhea" id="RHEA:51385"/>
    </physiologicalReaction>
</comment>
<evidence type="ECO:0000256" key="12">
    <source>
        <dbReference type="ARBA" id="ARBA00052335"/>
    </source>
</evidence>
<dbReference type="SUPFAM" id="SSF55729">
    <property type="entry name" value="Acyl-CoA N-acyltransferases (Nat)"/>
    <property type="match status" value="1"/>
</dbReference>
<dbReference type="Pfam" id="PF00583">
    <property type="entry name" value="Acetyltransf_1"/>
    <property type="match status" value="1"/>
</dbReference>
<gene>
    <name evidence="16" type="primary">LOC108737886</name>
</gene>
<dbReference type="InParanoid" id="A0A1W4X294"/>
<comment type="catalytic activity">
    <reaction evidence="6">
        <text>dopamine + (9Z)-octadecenoyl-CoA = N-(9Z-octadecanoyl)-dopamine + CoA + H(+)</text>
        <dbReference type="Rhea" id="RHEA:51380"/>
        <dbReference type="ChEBI" id="CHEBI:15378"/>
        <dbReference type="ChEBI" id="CHEBI:31883"/>
        <dbReference type="ChEBI" id="CHEBI:57287"/>
        <dbReference type="ChEBI" id="CHEBI:57387"/>
        <dbReference type="ChEBI" id="CHEBI:59905"/>
    </reaction>
    <physiologicalReaction direction="left-to-right" evidence="6">
        <dbReference type="Rhea" id="RHEA:51381"/>
    </physiologicalReaction>
</comment>
<feature type="domain" description="N-acetyltransferase" evidence="14">
    <location>
        <begin position="158"/>
        <end position="204"/>
    </location>
</feature>
<dbReference type="EC" id="2.3.1.87" evidence="5"/>
<comment type="catalytic activity">
    <reaction evidence="10">
        <text>serotonin + (9Z)-octadecenoyl-CoA = N-(9Z-octadecenoyl)-serotonin + CoA + H(+)</text>
        <dbReference type="Rhea" id="RHEA:51392"/>
        <dbReference type="ChEBI" id="CHEBI:15378"/>
        <dbReference type="ChEBI" id="CHEBI:57287"/>
        <dbReference type="ChEBI" id="CHEBI:57387"/>
        <dbReference type="ChEBI" id="CHEBI:134064"/>
        <dbReference type="ChEBI" id="CHEBI:350546"/>
    </reaction>
    <physiologicalReaction direction="left-to-right" evidence="10">
        <dbReference type="Rhea" id="RHEA:51393"/>
    </physiologicalReaction>
</comment>
<dbReference type="STRING" id="224129.A0A1W4X294"/>
<evidence type="ECO:0000259" key="14">
    <source>
        <dbReference type="Pfam" id="PF00583"/>
    </source>
</evidence>
<proteinExistence type="inferred from homology"/>
<protein>
    <recommendedName>
        <fullName evidence="5">aralkylamine N-acetyltransferase</fullName>
        <ecNumber evidence="5">2.3.1.87</ecNumber>
    </recommendedName>
</protein>
<evidence type="ECO:0000256" key="5">
    <source>
        <dbReference type="ARBA" id="ARBA00039114"/>
    </source>
</evidence>
<accession>A0A1W4X294</accession>
<evidence type="ECO:0000256" key="9">
    <source>
        <dbReference type="ARBA" id="ARBA00051711"/>
    </source>
</evidence>
<dbReference type="KEGG" id="apln:108737886"/>
<evidence type="ECO:0000256" key="3">
    <source>
        <dbReference type="ARBA" id="ARBA00037926"/>
    </source>
</evidence>
<dbReference type="CDD" id="cd04301">
    <property type="entry name" value="NAT_SF"/>
    <property type="match status" value="1"/>
</dbReference>
<dbReference type="GO" id="GO:0004059">
    <property type="term" value="F:aralkylamine N-acetyltransferase activity"/>
    <property type="evidence" value="ECO:0007669"/>
    <property type="project" value="UniProtKB-EC"/>
</dbReference>
<dbReference type="PANTHER" id="PTHR20905:SF1">
    <property type="entry name" value="AT07410P-RELATED"/>
    <property type="match status" value="1"/>
</dbReference>
<evidence type="ECO:0000256" key="7">
    <source>
        <dbReference type="ARBA" id="ARBA00050849"/>
    </source>
</evidence>
<evidence type="ECO:0000313" key="15">
    <source>
        <dbReference type="Proteomes" id="UP000192223"/>
    </source>
</evidence>
<evidence type="ECO:0000256" key="2">
    <source>
        <dbReference type="ARBA" id="ARBA00023315"/>
    </source>
</evidence>
<keyword evidence="2" id="KW-0012">Acyltransferase</keyword>
<evidence type="ECO:0000256" key="13">
    <source>
        <dbReference type="ARBA" id="ARBA00052491"/>
    </source>
</evidence>
<evidence type="ECO:0000256" key="4">
    <source>
        <dbReference type="ARBA" id="ARBA00038182"/>
    </source>
</evidence>
<comment type="catalytic activity">
    <reaction evidence="9">
        <text>dopamine + acetyl-CoA = N-acetyldopamine + CoA + H(+)</text>
        <dbReference type="Rhea" id="RHEA:51388"/>
        <dbReference type="ChEBI" id="CHEBI:15378"/>
        <dbReference type="ChEBI" id="CHEBI:57287"/>
        <dbReference type="ChEBI" id="CHEBI:57288"/>
        <dbReference type="ChEBI" id="CHEBI:59905"/>
        <dbReference type="ChEBI" id="CHEBI:125678"/>
    </reaction>
    <physiologicalReaction direction="left-to-right" evidence="9">
        <dbReference type="Rhea" id="RHEA:51389"/>
    </physiologicalReaction>
</comment>
<comment type="catalytic activity">
    <reaction evidence="7">
        <text>serotonin + octadecanoyl-CoA = N-octadecanoyl-serotonin + CoA + H(+)</text>
        <dbReference type="Rhea" id="RHEA:51400"/>
        <dbReference type="ChEBI" id="CHEBI:15378"/>
        <dbReference type="ChEBI" id="CHEBI:57287"/>
        <dbReference type="ChEBI" id="CHEBI:57394"/>
        <dbReference type="ChEBI" id="CHEBI:134065"/>
        <dbReference type="ChEBI" id="CHEBI:350546"/>
    </reaction>
    <physiologicalReaction direction="left-to-right" evidence="7">
        <dbReference type="Rhea" id="RHEA:51401"/>
    </physiologicalReaction>
</comment>
<evidence type="ECO:0000256" key="8">
    <source>
        <dbReference type="ARBA" id="ARBA00051284"/>
    </source>
</evidence>
<dbReference type="PANTHER" id="PTHR20905">
    <property type="entry name" value="N-ACETYLTRANSFERASE-RELATED"/>
    <property type="match status" value="1"/>
</dbReference>
<evidence type="ECO:0000256" key="11">
    <source>
        <dbReference type="ARBA" id="ARBA00052178"/>
    </source>
</evidence>
<dbReference type="InterPro" id="IPR016181">
    <property type="entry name" value="Acyl_CoA_acyltransferase"/>
</dbReference>
<evidence type="ECO:0000313" key="16">
    <source>
        <dbReference type="RefSeq" id="XP_018326518.1"/>
    </source>
</evidence>
<dbReference type="OrthoDB" id="41532at2759"/>
<evidence type="ECO:0000256" key="6">
    <source>
        <dbReference type="ARBA" id="ARBA00050189"/>
    </source>
</evidence>
<dbReference type="AlphaFoldDB" id="A0A1W4X294"/>
<evidence type="ECO:0000256" key="10">
    <source>
        <dbReference type="ARBA" id="ARBA00051823"/>
    </source>
</evidence>